<dbReference type="InterPro" id="IPR013750">
    <property type="entry name" value="GHMP_kinase_C_dom"/>
</dbReference>
<evidence type="ECO:0000256" key="6">
    <source>
        <dbReference type="ARBA" id="ARBA00022777"/>
    </source>
</evidence>
<feature type="binding site" evidence="10">
    <location>
        <begin position="93"/>
        <end position="103"/>
    </location>
    <ligand>
        <name>ATP</name>
        <dbReference type="ChEBI" id="CHEBI:30616"/>
    </ligand>
</feature>
<evidence type="ECO:0000313" key="14">
    <source>
        <dbReference type="Proteomes" id="UP001404104"/>
    </source>
</evidence>
<comment type="function">
    <text evidence="10">Catalyzes the phosphorylation of the position 2 hydroxy group of 4-diphosphocytidyl-2C-methyl-D-erythritol.</text>
</comment>
<comment type="pathway">
    <text evidence="10">Isoprenoid biosynthesis; isopentenyl diphosphate biosynthesis via DXP pathway; isopentenyl diphosphate from 1-deoxy-D-xylulose 5-phosphate: step 3/6.</text>
</comment>
<dbReference type="RefSeq" id="WP_345862230.1">
    <property type="nucleotide sequence ID" value="NZ_JBDIMF010000001.1"/>
</dbReference>
<feature type="domain" description="GHMP kinase N-terminal" evidence="11">
    <location>
        <begin position="65"/>
        <end position="143"/>
    </location>
</feature>
<comment type="similarity">
    <text evidence="1 10">Belongs to the GHMP kinase family. IspE subfamily.</text>
</comment>
<comment type="catalytic activity">
    <reaction evidence="10">
        <text>4-CDP-2-C-methyl-D-erythritol + ATP = 4-CDP-2-C-methyl-D-erythritol 2-phosphate + ADP + H(+)</text>
        <dbReference type="Rhea" id="RHEA:18437"/>
        <dbReference type="ChEBI" id="CHEBI:15378"/>
        <dbReference type="ChEBI" id="CHEBI:30616"/>
        <dbReference type="ChEBI" id="CHEBI:57823"/>
        <dbReference type="ChEBI" id="CHEBI:57919"/>
        <dbReference type="ChEBI" id="CHEBI:456216"/>
        <dbReference type="EC" id="2.7.1.148"/>
    </reaction>
</comment>
<dbReference type="InterPro" id="IPR004424">
    <property type="entry name" value="IspE"/>
</dbReference>
<keyword evidence="6 10" id="KW-0418">Kinase</keyword>
<dbReference type="PIRSF" id="PIRSF010376">
    <property type="entry name" value="IspE"/>
    <property type="match status" value="1"/>
</dbReference>
<evidence type="ECO:0000256" key="1">
    <source>
        <dbReference type="ARBA" id="ARBA00009684"/>
    </source>
</evidence>
<dbReference type="PANTHER" id="PTHR43527:SF2">
    <property type="entry name" value="4-DIPHOSPHOCYTIDYL-2-C-METHYL-D-ERYTHRITOL KINASE, CHLOROPLASTIC"/>
    <property type="match status" value="1"/>
</dbReference>
<evidence type="ECO:0000256" key="9">
    <source>
        <dbReference type="ARBA" id="ARBA00032554"/>
    </source>
</evidence>
<organism evidence="13 14">
    <name type="scientific">Sphingomonas qilianensis</name>
    <dbReference type="NCBI Taxonomy" id="1736690"/>
    <lineage>
        <taxon>Bacteria</taxon>
        <taxon>Pseudomonadati</taxon>
        <taxon>Pseudomonadota</taxon>
        <taxon>Alphaproteobacteria</taxon>
        <taxon>Sphingomonadales</taxon>
        <taxon>Sphingomonadaceae</taxon>
        <taxon>Sphingomonas</taxon>
    </lineage>
</organism>
<dbReference type="InterPro" id="IPR014721">
    <property type="entry name" value="Ribsml_uS5_D2-typ_fold_subgr"/>
</dbReference>
<keyword evidence="5 10" id="KW-0547">Nucleotide-binding</keyword>
<dbReference type="Pfam" id="PF00288">
    <property type="entry name" value="GHMP_kinases_N"/>
    <property type="match status" value="1"/>
</dbReference>
<dbReference type="SUPFAM" id="SSF55060">
    <property type="entry name" value="GHMP Kinase, C-terminal domain"/>
    <property type="match status" value="1"/>
</dbReference>
<evidence type="ECO:0000256" key="4">
    <source>
        <dbReference type="ARBA" id="ARBA00022679"/>
    </source>
</evidence>
<name>A0ABU9XLZ7_9SPHN</name>
<keyword evidence="8 10" id="KW-0414">Isoprene biosynthesis</keyword>
<sequence length="274" mass="28818">MIVERAPAKINLALHVRRRRADGYHELETLFAFLRDGDDIRVAPGPGRLHIDGPFAAGLDVDADNLVTRAVTIFAQSFVIATEYAITLTKNLPIASGIGGGSADAAATLRALARLNHIPLDHPMLFACANALGSDVPACLYGRSAMGTGRGEQLMPLDGLTDIPVLLVNPGVAVSTAAVFKAWDSVDRGPIGAGAILDRARAGRNDLEPPARALVPDIAAVLDRLDNTKPLLARMSGSGATCFALYASAADCSSAAAAVRHRHPEWWCLESTLA</sequence>
<dbReference type="NCBIfam" id="NF011202">
    <property type="entry name" value="PRK14608.1"/>
    <property type="match status" value="1"/>
</dbReference>
<dbReference type="InterPro" id="IPR036554">
    <property type="entry name" value="GHMP_kinase_C_sf"/>
</dbReference>
<keyword evidence="7 10" id="KW-0067">ATP-binding</keyword>
<evidence type="ECO:0000259" key="11">
    <source>
        <dbReference type="Pfam" id="PF00288"/>
    </source>
</evidence>
<gene>
    <name evidence="10" type="primary">ispE</name>
    <name evidence="13" type="ORF">ABC969_00225</name>
</gene>
<evidence type="ECO:0000259" key="12">
    <source>
        <dbReference type="Pfam" id="PF08544"/>
    </source>
</evidence>
<dbReference type="Gene3D" id="3.30.70.890">
    <property type="entry name" value="GHMP kinase, C-terminal domain"/>
    <property type="match status" value="1"/>
</dbReference>
<dbReference type="Proteomes" id="UP001404104">
    <property type="component" value="Unassembled WGS sequence"/>
</dbReference>
<accession>A0ABU9XLZ7</accession>
<dbReference type="InterPro" id="IPR006204">
    <property type="entry name" value="GHMP_kinase_N_dom"/>
</dbReference>
<dbReference type="InterPro" id="IPR020568">
    <property type="entry name" value="Ribosomal_Su5_D2-typ_SF"/>
</dbReference>
<dbReference type="PANTHER" id="PTHR43527">
    <property type="entry name" value="4-DIPHOSPHOCYTIDYL-2-C-METHYL-D-ERYTHRITOL KINASE, CHLOROPLASTIC"/>
    <property type="match status" value="1"/>
</dbReference>
<feature type="active site" evidence="10">
    <location>
        <position position="135"/>
    </location>
</feature>
<evidence type="ECO:0000256" key="10">
    <source>
        <dbReference type="HAMAP-Rule" id="MF_00061"/>
    </source>
</evidence>
<dbReference type="GO" id="GO:0050515">
    <property type="term" value="F:4-(cytidine 5'-diphospho)-2-C-methyl-D-erythritol kinase activity"/>
    <property type="evidence" value="ECO:0007669"/>
    <property type="project" value="UniProtKB-EC"/>
</dbReference>
<feature type="active site" evidence="10">
    <location>
        <position position="9"/>
    </location>
</feature>
<proteinExistence type="inferred from homology"/>
<dbReference type="EC" id="2.7.1.148" evidence="2 10"/>
<evidence type="ECO:0000256" key="8">
    <source>
        <dbReference type="ARBA" id="ARBA00023229"/>
    </source>
</evidence>
<evidence type="ECO:0000256" key="2">
    <source>
        <dbReference type="ARBA" id="ARBA00012052"/>
    </source>
</evidence>
<dbReference type="HAMAP" id="MF_00061">
    <property type="entry name" value="IspE"/>
    <property type="match status" value="1"/>
</dbReference>
<protein>
    <recommendedName>
        <fullName evidence="3 10">4-diphosphocytidyl-2-C-methyl-D-erythritol kinase</fullName>
        <shortName evidence="10">CMK</shortName>
        <ecNumber evidence="2 10">2.7.1.148</ecNumber>
    </recommendedName>
    <alternativeName>
        <fullName evidence="9 10">4-(cytidine-5'-diphospho)-2-C-methyl-D-erythritol kinase</fullName>
    </alternativeName>
</protein>
<evidence type="ECO:0000256" key="5">
    <source>
        <dbReference type="ARBA" id="ARBA00022741"/>
    </source>
</evidence>
<evidence type="ECO:0000256" key="7">
    <source>
        <dbReference type="ARBA" id="ARBA00022840"/>
    </source>
</evidence>
<dbReference type="Pfam" id="PF08544">
    <property type="entry name" value="GHMP_kinases_C"/>
    <property type="match status" value="1"/>
</dbReference>
<dbReference type="EMBL" id="JBDIMF010000001">
    <property type="protein sequence ID" value="MEN2784846.1"/>
    <property type="molecule type" value="Genomic_DNA"/>
</dbReference>
<dbReference type="Gene3D" id="3.30.230.10">
    <property type="match status" value="1"/>
</dbReference>
<comment type="caution">
    <text evidence="13">The sequence shown here is derived from an EMBL/GenBank/DDBJ whole genome shotgun (WGS) entry which is preliminary data.</text>
</comment>
<evidence type="ECO:0000256" key="3">
    <source>
        <dbReference type="ARBA" id="ARBA00017473"/>
    </source>
</evidence>
<feature type="domain" description="GHMP kinase C-terminal" evidence="12">
    <location>
        <begin position="203"/>
        <end position="260"/>
    </location>
</feature>
<dbReference type="NCBIfam" id="TIGR00154">
    <property type="entry name" value="ispE"/>
    <property type="match status" value="1"/>
</dbReference>
<reference evidence="13 14" key="1">
    <citation type="submission" date="2024-05" db="EMBL/GenBank/DDBJ databases">
        <authorList>
            <person name="Liu Q."/>
            <person name="Xin Y.-H."/>
        </authorList>
    </citation>
    <scope>NUCLEOTIDE SEQUENCE [LARGE SCALE GENOMIC DNA]</scope>
    <source>
        <strain evidence="13 14">CGMCC 1.15349</strain>
    </source>
</reference>
<keyword evidence="14" id="KW-1185">Reference proteome</keyword>
<evidence type="ECO:0000313" key="13">
    <source>
        <dbReference type="EMBL" id="MEN2784846.1"/>
    </source>
</evidence>
<dbReference type="SUPFAM" id="SSF54211">
    <property type="entry name" value="Ribosomal protein S5 domain 2-like"/>
    <property type="match status" value="1"/>
</dbReference>
<keyword evidence="4 10" id="KW-0808">Transferase</keyword>